<dbReference type="RefSeq" id="WP_104642824.1">
    <property type="nucleotide sequence ID" value="NZ_AQGW01000014.1"/>
</dbReference>
<evidence type="ECO:0000256" key="1">
    <source>
        <dbReference type="SAM" id="Phobius"/>
    </source>
</evidence>
<evidence type="ECO:0000313" key="4">
    <source>
        <dbReference type="EMBL" id="SOU41170.1"/>
    </source>
</evidence>
<dbReference type="GeneID" id="93663828"/>
<feature type="transmembrane region" description="Helical" evidence="1">
    <location>
        <begin position="80"/>
        <end position="99"/>
    </location>
</feature>
<keyword evidence="4" id="KW-0012">Acyltransferase</keyword>
<feature type="transmembrane region" description="Helical" evidence="1">
    <location>
        <begin position="282"/>
        <end position="304"/>
    </location>
</feature>
<feature type="transmembrane region" description="Helical" evidence="1">
    <location>
        <begin position="222"/>
        <end position="242"/>
    </location>
</feature>
<dbReference type="InterPro" id="IPR050879">
    <property type="entry name" value="Acyltransferase_3"/>
</dbReference>
<proteinExistence type="predicted"/>
<evidence type="ECO:0000313" key="6">
    <source>
        <dbReference type="Proteomes" id="UP000615003"/>
    </source>
</evidence>
<feature type="transmembrane region" description="Helical" evidence="1">
    <location>
        <begin position="248"/>
        <end position="270"/>
    </location>
</feature>
<evidence type="ECO:0000259" key="2">
    <source>
        <dbReference type="Pfam" id="PF01757"/>
    </source>
</evidence>
<keyword evidence="1" id="KW-0472">Membrane</keyword>
<feature type="transmembrane region" description="Helical" evidence="1">
    <location>
        <begin position="324"/>
        <end position="345"/>
    </location>
</feature>
<organism evidence="4 5">
    <name type="scientific">Pseudoalteromonas carrageenovora IAM 12662</name>
    <dbReference type="NCBI Taxonomy" id="1314868"/>
    <lineage>
        <taxon>Bacteria</taxon>
        <taxon>Pseudomonadati</taxon>
        <taxon>Pseudomonadota</taxon>
        <taxon>Gammaproteobacteria</taxon>
        <taxon>Alteromonadales</taxon>
        <taxon>Pseudoalteromonadaceae</taxon>
        <taxon>Pseudoalteromonas</taxon>
    </lineage>
</organism>
<reference evidence="3 6" key="1">
    <citation type="submission" date="2015-06" db="EMBL/GenBank/DDBJ databases">
        <title>Genome sequence of Pseudoalteromonas carrageenovora.</title>
        <authorList>
            <person name="Xie B.-B."/>
            <person name="Rong J.-C."/>
            <person name="Qin Q.-L."/>
            <person name="Zhang Y.-Z."/>
        </authorList>
    </citation>
    <scope>NUCLEOTIDE SEQUENCE [LARGE SCALE GENOMIC DNA]</scope>
    <source>
        <strain evidence="3 6">IAM 12662</strain>
    </source>
</reference>
<accession>A0A2K4XA17</accession>
<gene>
    <name evidence="4" type="ORF">PCAR9_A30339</name>
    <name evidence="3" type="ORF">PCARR_a3106</name>
</gene>
<name>A0A2K4XA17_PSEVC</name>
<keyword evidence="6" id="KW-1185">Reference proteome</keyword>
<keyword evidence="1" id="KW-1133">Transmembrane helix</keyword>
<evidence type="ECO:0000313" key="3">
    <source>
        <dbReference type="EMBL" id="MBE0381353.1"/>
    </source>
</evidence>
<feature type="transmembrane region" description="Helical" evidence="1">
    <location>
        <begin position="192"/>
        <end position="210"/>
    </location>
</feature>
<dbReference type="OrthoDB" id="9767863at2"/>
<dbReference type="AlphaFoldDB" id="A0A2K4XA17"/>
<dbReference type="GO" id="GO:0016747">
    <property type="term" value="F:acyltransferase activity, transferring groups other than amino-acyl groups"/>
    <property type="evidence" value="ECO:0007669"/>
    <property type="project" value="InterPro"/>
</dbReference>
<feature type="transmembrane region" description="Helical" evidence="1">
    <location>
        <begin position="169"/>
        <end position="186"/>
    </location>
</feature>
<sequence>MNRRFEALDAFRGICAISVVIFHMHFVNSITELDFFRGSAVFVEFFFILSGFVLAHGYGDKKDLNFRSFMKARFFRIYPLHIFMLTVFIILELGKLFAYKFGDISFNNPPFTNDTSINEIVPNLLLIHSWTSFTDPLSFNYPSWSISIEFYIYALLFTTIAFFKTSKTIVWFCISAIAFSLIFLKSDLLVESVLKGLSCFFGGTVIYLLFKKISYFRFPLTLATLIEVLLIILIIFVVSVNFKYKSLIAPFLFLLTVLFFAFEAGLISKLLKIKIFQTTGKLSYSIYMTHAAILFIFNSIGIVLQKITGESIAPIINSQRSLDFGGQLINNTLILITLSIIIYTSKITYNKIELKGLALNKKPEKPFIKLTGSTLR</sequence>
<keyword evidence="1" id="KW-0812">Transmembrane</keyword>
<dbReference type="PANTHER" id="PTHR23028">
    <property type="entry name" value="ACETYLTRANSFERASE"/>
    <property type="match status" value="1"/>
</dbReference>
<dbReference type="EMBL" id="AQGW01000014">
    <property type="protein sequence ID" value="MBE0381353.1"/>
    <property type="molecule type" value="Genomic_DNA"/>
</dbReference>
<evidence type="ECO:0000313" key="5">
    <source>
        <dbReference type="Proteomes" id="UP000238288"/>
    </source>
</evidence>
<keyword evidence="4" id="KW-0808">Transferase</keyword>
<dbReference type="Proteomes" id="UP000615003">
    <property type="component" value="Unassembled WGS sequence"/>
</dbReference>
<reference evidence="4 5" key="2">
    <citation type="submission" date="2017-11" db="EMBL/GenBank/DDBJ databases">
        <authorList>
            <person name="Han C.G."/>
        </authorList>
    </citation>
    <scope>NUCLEOTIDE SEQUENCE [LARGE SCALE GENOMIC DNA]</scope>
    <source>
        <strain evidence="5">ATCC 43555</strain>
        <strain evidence="4">ATCC43555</strain>
    </source>
</reference>
<feature type="transmembrane region" description="Helical" evidence="1">
    <location>
        <begin position="39"/>
        <end position="59"/>
    </location>
</feature>
<dbReference type="Pfam" id="PF01757">
    <property type="entry name" value="Acyl_transf_3"/>
    <property type="match status" value="1"/>
</dbReference>
<dbReference type="InterPro" id="IPR002656">
    <property type="entry name" value="Acyl_transf_3_dom"/>
</dbReference>
<feature type="domain" description="Acyltransferase 3" evidence="2">
    <location>
        <begin position="6"/>
        <end position="315"/>
    </location>
</feature>
<feature type="transmembrane region" description="Helical" evidence="1">
    <location>
        <begin position="7"/>
        <end position="27"/>
    </location>
</feature>
<protein>
    <submittedName>
        <fullName evidence="4">Acyltransferase</fullName>
    </submittedName>
</protein>
<dbReference type="Proteomes" id="UP000238288">
    <property type="component" value="Chromosome PCAR9a"/>
</dbReference>
<dbReference type="EMBL" id="LT965928">
    <property type="protein sequence ID" value="SOU41170.1"/>
    <property type="molecule type" value="Genomic_DNA"/>
</dbReference>
<feature type="transmembrane region" description="Helical" evidence="1">
    <location>
        <begin position="141"/>
        <end position="162"/>
    </location>
</feature>